<evidence type="ECO:0008006" key="3">
    <source>
        <dbReference type="Google" id="ProtNLM"/>
    </source>
</evidence>
<protein>
    <recommendedName>
        <fullName evidence="3">Ribbon-helix-helix CopG family protein</fullName>
    </recommendedName>
</protein>
<sequence length="142" mass="14900">MGLAIEDLPAATATVLRRRARAAGLPITAYVRAELVARASGRTPEDTIVDFLRSAGRDLTPEIDADASALVTLYDLPSDALAVFGARARAAGLPLGEFARKELIGSARRATVADSLEEFREVMGEDADLSEVAAAIAYARGA</sequence>
<accession>A0A366E3I5</accession>
<dbReference type="RefSeq" id="WP_067508824.1">
    <property type="nucleotide sequence ID" value="NZ_QNRE01000001.1"/>
</dbReference>
<keyword evidence="2" id="KW-1185">Reference proteome</keyword>
<dbReference type="OrthoDB" id="4557039at2"/>
<dbReference type="AlphaFoldDB" id="A0A366E3I5"/>
<comment type="caution">
    <text evidence="1">The sequence shown here is derived from an EMBL/GenBank/DDBJ whole genome shotgun (WGS) entry which is preliminary data.</text>
</comment>
<gene>
    <name evidence="1" type="ORF">DFR74_101886</name>
</gene>
<dbReference type="EMBL" id="QNRE01000001">
    <property type="protein sequence ID" value="RBO96867.1"/>
    <property type="molecule type" value="Genomic_DNA"/>
</dbReference>
<dbReference type="STRING" id="1210090.GCA_001613185_02880"/>
<dbReference type="Proteomes" id="UP000252586">
    <property type="component" value="Unassembled WGS sequence"/>
</dbReference>
<name>A0A366E3I5_9NOCA</name>
<evidence type="ECO:0000313" key="2">
    <source>
        <dbReference type="Proteomes" id="UP000252586"/>
    </source>
</evidence>
<evidence type="ECO:0000313" key="1">
    <source>
        <dbReference type="EMBL" id="RBO96867.1"/>
    </source>
</evidence>
<reference evidence="1 2" key="1">
    <citation type="submission" date="2018-06" db="EMBL/GenBank/DDBJ databases">
        <title>Genomic Encyclopedia of Type Strains, Phase IV (KMG-IV): sequencing the most valuable type-strain genomes for metagenomic binning, comparative biology and taxonomic classification.</title>
        <authorList>
            <person name="Goeker M."/>
        </authorList>
    </citation>
    <scope>NUCLEOTIDE SEQUENCE [LARGE SCALE GENOMIC DNA]</scope>
    <source>
        <strain evidence="1 2">DSM 44599</strain>
    </source>
</reference>
<proteinExistence type="predicted"/>
<organism evidence="1 2">
    <name type="scientific">Nocardia puris</name>
    <dbReference type="NCBI Taxonomy" id="208602"/>
    <lineage>
        <taxon>Bacteria</taxon>
        <taxon>Bacillati</taxon>
        <taxon>Actinomycetota</taxon>
        <taxon>Actinomycetes</taxon>
        <taxon>Mycobacteriales</taxon>
        <taxon>Nocardiaceae</taxon>
        <taxon>Nocardia</taxon>
    </lineage>
</organism>